<keyword evidence="4" id="KW-1185">Reference proteome</keyword>
<dbReference type="RefSeq" id="WP_258568483.1">
    <property type="nucleotide sequence ID" value="NZ_CP092900.1"/>
</dbReference>
<evidence type="ECO:0000256" key="2">
    <source>
        <dbReference type="SAM" id="Phobius"/>
    </source>
</evidence>
<proteinExistence type="predicted"/>
<keyword evidence="2" id="KW-0812">Transmembrane</keyword>
<feature type="transmembrane region" description="Helical" evidence="2">
    <location>
        <begin position="103"/>
        <end position="123"/>
    </location>
</feature>
<dbReference type="EMBL" id="CP092900">
    <property type="protein sequence ID" value="UTC24698.1"/>
    <property type="molecule type" value="Genomic_DNA"/>
</dbReference>
<keyword evidence="2" id="KW-1133">Transmembrane helix</keyword>
<organism evidence="3 4">
    <name type="scientific">Candidatus Comchoanobacter bicostacola</name>
    <dbReference type="NCBI Taxonomy" id="2919598"/>
    <lineage>
        <taxon>Bacteria</taxon>
        <taxon>Pseudomonadati</taxon>
        <taxon>Pseudomonadota</taxon>
        <taxon>Gammaproteobacteria</taxon>
        <taxon>Candidatus Comchoanobacterales</taxon>
        <taxon>Candidatus Comchoanobacteraceae</taxon>
        <taxon>Candidatus Comchoanobacter</taxon>
    </lineage>
</organism>
<feature type="transmembrane region" description="Helical" evidence="2">
    <location>
        <begin position="77"/>
        <end position="97"/>
    </location>
</feature>
<gene>
    <name evidence="3" type="ORF">MMH89_00780</name>
</gene>
<sequence>MSTSYTYQQKVLDRFSALTLTTCITASFCAEAFGSILIGNALTLFSILGPALWLTAMVYFIYKIYKADQRGQETPMYFEIILGMLTGAMFSGFLASYMLINPFAIIFAASSCGLVLLCSLIYAKCQPSDNRPMRISKALGITAFNIFLISTVLLLIGVLTGSPAYFFFEAILISVFSTAGIICHVHNVINDNRRSNPALAALCLFTRVIDLFVSLTRLYALSSNKSGKNTSNISRDIKIIACYLLSAGLLFYYMLSGGLFRPQNPRPSSDRACPPEAAATRYDRNTRPREENLDNRAVAAY</sequence>
<evidence type="ECO:0000313" key="3">
    <source>
        <dbReference type="EMBL" id="UTC24698.1"/>
    </source>
</evidence>
<feature type="transmembrane region" description="Helical" evidence="2">
    <location>
        <begin position="135"/>
        <end position="159"/>
    </location>
</feature>
<reference evidence="3 4" key="1">
    <citation type="journal article" date="2022" name="Nat. Microbiol.">
        <title>The microbiome of a bacterivorous marine choanoflagellate contains a resource-demanding obligate bacterial associate.</title>
        <authorList>
            <person name="Needham D.M."/>
            <person name="Poirier C."/>
            <person name="Bachy C."/>
            <person name="George E.E."/>
            <person name="Wilken S."/>
            <person name="Yung C.C.M."/>
            <person name="Limardo A.J."/>
            <person name="Morando M."/>
            <person name="Sudek L."/>
            <person name="Malmstrom R.R."/>
            <person name="Keeling P.J."/>
            <person name="Santoro A.E."/>
            <person name="Worden A.Z."/>
        </authorList>
    </citation>
    <scope>NUCLEOTIDE SEQUENCE [LARGE SCALE GENOMIC DNA]</scope>
    <source>
        <strain evidence="3 4">Comchoano-1</strain>
    </source>
</reference>
<feature type="transmembrane region" description="Helical" evidence="2">
    <location>
        <begin position="15"/>
        <end position="38"/>
    </location>
</feature>
<dbReference type="Proteomes" id="UP001055955">
    <property type="component" value="Chromosome"/>
</dbReference>
<feature type="transmembrane region" description="Helical" evidence="2">
    <location>
        <begin position="44"/>
        <end position="65"/>
    </location>
</feature>
<evidence type="ECO:0000313" key="4">
    <source>
        <dbReference type="Proteomes" id="UP001055955"/>
    </source>
</evidence>
<feature type="region of interest" description="Disordered" evidence="1">
    <location>
        <begin position="265"/>
        <end position="301"/>
    </location>
</feature>
<protein>
    <submittedName>
        <fullName evidence="3">Uncharacterized protein</fullName>
    </submittedName>
</protein>
<keyword evidence="2" id="KW-0472">Membrane</keyword>
<evidence type="ECO:0000256" key="1">
    <source>
        <dbReference type="SAM" id="MobiDB-lite"/>
    </source>
</evidence>
<name>A0ABY5DL50_9GAMM</name>
<accession>A0ABY5DL50</accession>
<feature type="compositionally biased region" description="Basic and acidic residues" evidence="1">
    <location>
        <begin position="281"/>
        <end position="294"/>
    </location>
</feature>
<feature type="transmembrane region" description="Helical" evidence="2">
    <location>
        <begin position="237"/>
        <end position="255"/>
    </location>
</feature>
<feature type="transmembrane region" description="Helical" evidence="2">
    <location>
        <begin position="165"/>
        <end position="185"/>
    </location>
</feature>